<evidence type="ECO:0000313" key="2">
    <source>
        <dbReference type="EMBL" id="ANE42097.1"/>
    </source>
</evidence>
<keyword evidence="1" id="KW-0812">Transmembrane</keyword>
<dbReference type="Proteomes" id="UP000077096">
    <property type="component" value="Chromosome"/>
</dbReference>
<feature type="transmembrane region" description="Helical" evidence="1">
    <location>
        <begin position="46"/>
        <end position="69"/>
    </location>
</feature>
<feature type="transmembrane region" description="Helical" evidence="1">
    <location>
        <begin position="106"/>
        <end position="123"/>
    </location>
</feature>
<feature type="transmembrane region" description="Helical" evidence="1">
    <location>
        <begin position="81"/>
        <end position="100"/>
    </location>
</feature>
<accession>A0A172T556</accession>
<dbReference type="AlphaFoldDB" id="A0A172T556"/>
<keyword evidence="1" id="KW-1133">Transmembrane helix</keyword>
<dbReference type="EMBL" id="CP011393">
    <property type="protein sequence ID" value="ANE42097.1"/>
    <property type="molecule type" value="Genomic_DNA"/>
</dbReference>
<dbReference type="OrthoDB" id="44609at2"/>
<name>A0A172T556_FERPE</name>
<evidence type="ECO:0008006" key="4">
    <source>
        <dbReference type="Google" id="ProtNLM"/>
    </source>
</evidence>
<feature type="transmembrane region" description="Helical" evidence="1">
    <location>
        <begin position="135"/>
        <end position="154"/>
    </location>
</feature>
<sequence length="221" mass="25114">MSGVNMHDLIFNIQNLKVLSEFFASSWYIFVPFSVFVLLFPNLVEVITLIAVGLIVGYGYISPSVLSFLERYLPQFSNSLESNFLIYSLIVSVVFAVIFYSLYKSLIFVGSFIISFLVGNFLLKSFLTSYLTFQWYIYLVFGLLVGLIGGFYAVKNSSKFIGLIATAMSSFILVSIGMFFFDKYVFNLNNTLFAWATFVLSLLLFFFRIAKLWGVKSNGKN</sequence>
<dbReference type="KEGG" id="fng:JM64_09335"/>
<evidence type="ECO:0000256" key="1">
    <source>
        <dbReference type="SAM" id="Phobius"/>
    </source>
</evidence>
<gene>
    <name evidence="2" type="ORF">JM64_09335</name>
</gene>
<feature type="transmembrane region" description="Helical" evidence="1">
    <location>
        <begin position="192"/>
        <end position="210"/>
    </location>
</feature>
<feature type="transmembrane region" description="Helical" evidence="1">
    <location>
        <begin position="160"/>
        <end position="180"/>
    </location>
</feature>
<dbReference type="PATRIC" id="fig|93466.3.peg.1942"/>
<proteinExistence type="predicted"/>
<keyword evidence="1" id="KW-0472">Membrane</keyword>
<evidence type="ECO:0000313" key="3">
    <source>
        <dbReference type="Proteomes" id="UP000077096"/>
    </source>
</evidence>
<organism evidence="2 3">
    <name type="scientific">Fervidobacterium pennivorans</name>
    <dbReference type="NCBI Taxonomy" id="93466"/>
    <lineage>
        <taxon>Bacteria</taxon>
        <taxon>Thermotogati</taxon>
        <taxon>Thermotogota</taxon>
        <taxon>Thermotogae</taxon>
        <taxon>Thermotogales</taxon>
        <taxon>Fervidobacteriaceae</taxon>
        <taxon>Fervidobacterium</taxon>
    </lineage>
</organism>
<protein>
    <recommendedName>
        <fullName evidence="4">DUF4203 domain-containing protein</fullName>
    </recommendedName>
</protein>
<feature type="transmembrane region" description="Helical" evidence="1">
    <location>
        <begin position="21"/>
        <end position="40"/>
    </location>
</feature>
<reference evidence="2 3" key="1">
    <citation type="submission" date="2014-08" db="EMBL/GenBank/DDBJ databases">
        <title>Fervidobacterium pennivorans DYC genome.</title>
        <authorList>
            <person name="Wushke S."/>
        </authorList>
    </citation>
    <scope>NUCLEOTIDE SEQUENCE [LARGE SCALE GENOMIC DNA]</scope>
    <source>
        <strain evidence="2 3">DYC</strain>
    </source>
</reference>